<dbReference type="EMBL" id="JBIBSM010000006">
    <property type="protein sequence ID" value="MFF8277124.1"/>
    <property type="molecule type" value="Genomic_DNA"/>
</dbReference>
<feature type="region of interest" description="Disordered" evidence="1">
    <location>
        <begin position="31"/>
        <end position="70"/>
    </location>
</feature>
<evidence type="ECO:0000256" key="1">
    <source>
        <dbReference type="SAM" id="MobiDB-lite"/>
    </source>
</evidence>
<protein>
    <submittedName>
        <fullName evidence="2">Uncharacterized protein</fullName>
    </submittedName>
</protein>
<accession>A0ABW6YBB5</accession>
<evidence type="ECO:0000313" key="2">
    <source>
        <dbReference type="EMBL" id="MFF8277124.1"/>
    </source>
</evidence>
<evidence type="ECO:0000313" key="3">
    <source>
        <dbReference type="Proteomes" id="UP001603013"/>
    </source>
</evidence>
<organism evidence="2 3">
    <name type="scientific">Streptomyces lateritius</name>
    <dbReference type="NCBI Taxonomy" id="67313"/>
    <lineage>
        <taxon>Bacteria</taxon>
        <taxon>Bacillati</taxon>
        <taxon>Actinomycetota</taxon>
        <taxon>Actinomycetes</taxon>
        <taxon>Kitasatosporales</taxon>
        <taxon>Streptomycetaceae</taxon>
        <taxon>Streptomyces</taxon>
    </lineage>
</organism>
<sequence>MGSDPAASAGVGDRRQENRRAAVCELTSDLFVGDSDAEGGQGCGDRAPRRVEAQRDPPAPPEVTVRPGYPNTVNDVILDGEIATVHRELFGSPTVFDFGPAMGSEDFSLLAPEGYDYWYVTSTPPTVWEAAPGTDLAEKFGNVPGTTAPCSPPTRRCSSLVS</sequence>
<comment type="caution">
    <text evidence="2">The sequence shown here is derived from an EMBL/GenBank/DDBJ whole genome shotgun (WGS) entry which is preliminary data.</text>
</comment>
<proteinExistence type="predicted"/>
<dbReference type="RefSeq" id="WP_391934460.1">
    <property type="nucleotide sequence ID" value="NZ_JBIBSM010000006.1"/>
</dbReference>
<gene>
    <name evidence="2" type="ORF">ACF05T_13615</name>
</gene>
<keyword evidence="3" id="KW-1185">Reference proteome</keyword>
<feature type="compositionally biased region" description="Basic and acidic residues" evidence="1">
    <location>
        <begin position="46"/>
        <end position="55"/>
    </location>
</feature>
<reference evidence="2 3" key="1">
    <citation type="submission" date="2024-10" db="EMBL/GenBank/DDBJ databases">
        <title>The Natural Products Discovery Center: Release of the First 8490 Sequenced Strains for Exploring Actinobacteria Biosynthetic Diversity.</title>
        <authorList>
            <person name="Kalkreuter E."/>
            <person name="Kautsar S.A."/>
            <person name="Yang D."/>
            <person name="Bader C.D."/>
            <person name="Teijaro C.N."/>
            <person name="Fluegel L."/>
            <person name="Davis C.M."/>
            <person name="Simpson J.R."/>
            <person name="Lauterbach L."/>
            <person name="Steele A.D."/>
            <person name="Gui C."/>
            <person name="Meng S."/>
            <person name="Li G."/>
            <person name="Viehrig K."/>
            <person name="Ye F."/>
            <person name="Su P."/>
            <person name="Kiefer A.F."/>
            <person name="Nichols A."/>
            <person name="Cepeda A.J."/>
            <person name="Yan W."/>
            <person name="Fan B."/>
            <person name="Jiang Y."/>
            <person name="Adhikari A."/>
            <person name="Zheng C.-J."/>
            <person name="Schuster L."/>
            <person name="Cowan T.M."/>
            <person name="Smanski M.J."/>
            <person name="Chevrette M.G."/>
            <person name="De Carvalho L.P.S."/>
            <person name="Shen B."/>
        </authorList>
    </citation>
    <scope>NUCLEOTIDE SEQUENCE [LARGE SCALE GENOMIC DNA]</scope>
    <source>
        <strain evidence="2 3">NPDC015755</strain>
    </source>
</reference>
<dbReference type="Proteomes" id="UP001603013">
    <property type="component" value="Unassembled WGS sequence"/>
</dbReference>
<name>A0ABW6YBB5_9ACTN</name>
<dbReference type="Gene3D" id="3.40.630.10">
    <property type="entry name" value="Zn peptidases"/>
    <property type="match status" value="1"/>
</dbReference>